<dbReference type="VEuPathDB" id="VectorBase:ISCW020620"/>
<feature type="region of interest" description="Disordered" evidence="1">
    <location>
        <begin position="1"/>
        <end position="57"/>
    </location>
</feature>
<feature type="region of interest" description="Disordered" evidence="1">
    <location>
        <begin position="83"/>
        <end position="146"/>
    </location>
</feature>
<gene>
    <name evidence="2" type="ORF">IscW_ISCW020620</name>
</gene>
<dbReference type="InParanoid" id="B7Q2L6"/>
<dbReference type="EMBL" id="DS844967">
    <property type="protein sequence ID" value="EEC13088.1"/>
    <property type="molecule type" value="Genomic_DNA"/>
</dbReference>
<dbReference type="Proteomes" id="UP000001555">
    <property type="component" value="Unassembled WGS sequence"/>
</dbReference>
<organism>
    <name type="scientific">Ixodes scapularis</name>
    <name type="common">Black-legged tick</name>
    <name type="synonym">Deer tick</name>
    <dbReference type="NCBI Taxonomy" id="6945"/>
    <lineage>
        <taxon>Eukaryota</taxon>
        <taxon>Metazoa</taxon>
        <taxon>Ecdysozoa</taxon>
        <taxon>Arthropoda</taxon>
        <taxon>Chelicerata</taxon>
        <taxon>Arachnida</taxon>
        <taxon>Acari</taxon>
        <taxon>Parasitiformes</taxon>
        <taxon>Ixodida</taxon>
        <taxon>Ixodoidea</taxon>
        <taxon>Ixodidae</taxon>
        <taxon>Ixodinae</taxon>
        <taxon>Ixodes</taxon>
    </lineage>
</organism>
<dbReference type="EMBL" id="ABJB010429051">
    <property type="status" value="NOT_ANNOTATED_CDS"/>
    <property type="molecule type" value="Genomic_DNA"/>
</dbReference>
<feature type="region of interest" description="Disordered" evidence="1">
    <location>
        <begin position="209"/>
        <end position="254"/>
    </location>
</feature>
<dbReference type="EMBL" id="ABJB010406144">
    <property type="status" value="NOT_ANNOTATED_CDS"/>
    <property type="molecule type" value="Genomic_DNA"/>
</dbReference>
<feature type="region of interest" description="Disordered" evidence="1">
    <location>
        <begin position="161"/>
        <end position="190"/>
    </location>
</feature>
<dbReference type="AlphaFoldDB" id="B7Q2L6"/>
<evidence type="ECO:0000313" key="4">
    <source>
        <dbReference type="Proteomes" id="UP000001555"/>
    </source>
</evidence>
<evidence type="ECO:0000256" key="1">
    <source>
        <dbReference type="SAM" id="MobiDB-lite"/>
    </source>
</evidence>
<dbReference type="EMBL" id="ABJB010499547">
    <property type="status" value="NOT_ANNOTATED_CDS"/>
    <property type="molecule type" value="Genomic_DNA"/>
</dbReference>
<proteinExistence type="predicted"/>
<sequence>MFRVPRRAPSLATTSTSLEDDEGVDTPQPSEAMPPPTQAPLRRPSTRPALLPNASLDDGAFTVSDLDESSACVVVVSPVAARRNAASAAYSPRHRRPPTPVEGDGFPSVADDPNSMLANSSNAVDTGGSSGGRPDDDSGAGRVGRHPRYYYQVRGIPFGYGNGASAPSLAKPSASPPESAPLPEDPEEFEHRLRQMVSRFWVPFLAVTSPPVQARERRSDDVSPRKRDETTGRRRHRDVGPRGVAAAARPGVSL</sequence>
<dbReference type="HOGENOM" id="CLU_1095314_0_0_1"/>
<name>B7Q2L6_IXOSC</name>
<reference evidence="3" key="2">
    <citation type="submission" date="2020-05" db="UniProtKB">
        <authorList>
            <consortium name="EnsemblMetazoa"/>
        </authorList>
    </citation>
    <scope>IDENTIFICATION</scope>
    <source>
        <strain evidence="3">wikel</strain>
    </source>
</reference>
<feature type="compositionally biased region" description="Low complexity" evidence="1">
    <location>
        <begin position="164"/>
        <end position="173"/>
    </location>
</feature>
<feature type="compositionally biased region" description="Basic and acidic residues" evidence="1">
    <location>
        <begin position="214"/>
        <end position="232"/>
    </location>
</feature>
<dbReference type="PaxDb" id="6945-B7Q2L6"/>
<dbReference type="EnsemblMetazoa" id="ISCW020620-RA">
    <property type="protein sequence ID" value="ISCW020620-PA"/>
    <property type="gene ID" value="ISCW020620"/>
</dbReference>
<protein>
    <submittedName>
        <fullName evidence="2 3">Uncharacterized protein</fullName>
    </submittedName>
</protein>
<feature type="compositionally biased region" description="Low complexity" evidence="1">
    <location>
        <begin position="241"/>
        <end position="254"/>
    </location>
</feature>
<reference evidence="2 4" key="1">
    <citation type="submission" date="2008-03" db="EMBL/GenBank/DDBJ databases">
        <title>Annotation of Ixodes scapularis.</title>
        <authorList>
            <consortium name="Ixodes scapularis Genome Project Consortium"/>
            <person name="Caler E."/>
            <person name="Hannick L.I."/>
            <person name="Bidwell S."/>
            <person name="Joardar V."/>
            <person name="Thiagarajan M."/>
            <person name="Amedeo P."/>
            <person name="Galinsky K.J."/>
            <person name="Schobel S."/>
            <person name="Inman J."/>
            <person name="Hostetler J."/>
            <person name="Miller J."/>
            <person name="Hammond M."/>
            <person name="Megy K."/>
            <person name="Lawson D."/>
            <person name="Kodira C."/>
            <person name="Sutton G."/>
            <person name="Meyer J."/>
            <person name="Hill C.A."/>
            <person name="Birren B."/>
            <person name="Nene V."/>
            <person name="Collins F."/>
            <person name="Alarcon-Chaidez F."/>
            <person name="Wikel S."/>
            <person name="Strausberg R."/>
        </authorList>
    </citation>
    <scope>NUCLEOTIDE SEQUENCE [LARGE SCALE GENOMIC DNA]</scope>
    <source>
        <strain evidence="4">Wikel</strain>
        <strain evidence="2">Wikel colony</strain>
    </source>
</reference>
<dbReference type="VEuPathDB" id="VectorBase:ISCI020620"/>
<evidence type="ECO:0000313" key="3">
    <source>
        <dbReference type="EnsemblMetazoa" id="ISCW020620-PA"/>
    </source>
</evidence>
<evidence type="ECO:0000313" key="2">
    <source>
        <dbReference type="EMBL" id="EEC13088.1"/>
    </source>
</evidence>
<keyword evidence="4" id="KW-1185">Reference proteome</keyword>
<accession>B7Q2L6</accession>